<name>A0ACB8RGX9_9AGAM</name>
<keyword evidence="2" id="KW-1185">Reference proteome</keyword>
<evidence type="ECO:0000313" key="1">
    <source>
        <dbReference type="EMBL" id="KAI0043368.1"/>
    </source>
</evidence>
<proteinExistence type="predicted"/>
<organism evidence="1 2">
    <name type="scientific">Auriscalpium vulgare</name>
    <dbReference type="NCBI Taxonomy" id="40419"/>
    <lineage>
        <taxon>Eukaryota</taxon>
        <taxon>Fungi</taxon>
        <taxon>Dikarya</taxon>
        <taxon>Basidiomycota</taxon>
        <taxon>Agaricomycotina</taxon>
        <taxon>Agaricomycetes</taxon>
        <taxon>Russulales</taxon>
        <taxon>Auriscalpiaceae</taxon>
        <taxon>Auriscalpium</taxon>
    </lineage>
</organism>
<protein>
    <submittedName>
        <fullName evidence="1">Uncharacterized protein</fullName>
    </submittedName>
</protein>
<dbReference type="EMBL" id="MU276021">
    <property type="protein sequence ID" value="KAI0043368.1"/>
    <property type="molecule type" value="Genomic_DNA"/>
</dbReference>
<accession>A0ACB8RGX9</accession>
<sequence>MLTRPAPCLEVFQIVDTQVNADEADLCYPANFLGGCAPRLRSFYSDTFDFGLWPSSVLDNVATLDINGTIAVASSSRPMPNLDDAFAALERMRALKVLHWYEHLPRSNLLQDSPVRKVVSLPGLTHLSFGGELVACAQLLRYIDVPSTTLITLLPHCLTSSEADLTTFFHHTTSWLSRHAPFSPLAVSISTVKEDGVAVANKYIKLLAWHADDIEVDSLSHDDDDEVIHADLTISFDQGPKHVPLAWDDIQMVKACFNVCASPQLRQLSLCAEEWQRDAWREILGAPAAAALWRVVAIRAAATELLSFWRPSLVSLCLSKPNGKSAHKTFVKHLTMLPYWLAQRANAGYPLKKLELDFEVDQTWRSNVEGSVDLLWTYSDGELVAMSQ</sequence>
<dbReference type="Proteomes" id="UP000814033">
    <property type="component" value="Unassembled WGS sequence"/>
</dbReference>
<comment type="caution">
    <text evidence="1">The sequence shown here is derived from an EMBL/GenBank/DDBJ whole genome shotgun (WGS) entry which is preliminary data.</text>
</comment>
<gene>
    <name evidence="1" type="ORF">FA95DRAFT_1575150</name>
</gene>
<reference evidence="1" key="1">
    <citation type="submission" date="2021-02" db="EMBL/GenBank/DDBJ databases">
        <authorList>
            <consortium name="DOE Joint Genome Institute"/>
            <person name="Ahrendt S."/>
            <person name="Looney B.P."/>
            <person name="Miyauchi S."/>
            <person name="Morin E."/>
            <person name="Drula E."/>
            <person name="Courty P.E."/>
            <person name="Chicoki N."/>
            <person name="Fauchery L."/>
            <person name="Kohler A."/>
            <person name="Kuo A."/>
            <person name="Labutti K."/>
            <person name="Pangilinan J."/>
            <person name="Lipzen A."/>
            <person name="Riley R."/>
            <person name="Andreopoulos W."/>
            <person name="He G."/>
            <person name="Johnson J."/>
            <person name="Barry K.W."/>
            <person name="Grigoriev I.V."/>
            <person name="Nagy L."/>
            <person name="Hibbett D."/>
            <person name="Henrissat B."/>
            <person name="Matheny P.B."/>
            <person name="Labbe J."/>
            <person name="Martin F."/>
        </authorList>
    </citation>
    <scope>NUCLEOTIDE SEQUENCE</scope>
    <source>
        <strain evidence="1">FP105234-sp</strain>
    </source>
</reference>
<evidence type="ECO:0000313" key="2">
    <source>
        <dbReference type="Proteomes" id="UP000814033"/>
    </source>
</evidence>
<reference evidence="1" key="2">
    <citation type="journal article" date="2022" name="New Phytol.">
        <title>Evolutionary transition to the ectomycorrhizal habit in the genomes of a hyperdiverse lineage of mushroom-forming fungi.</title>
        <authorList>
            <person name="Looney B."/>
            <person name="Miyauchi S."/>
            <person name="Morin E."/>
            <person name="Drula E."/>
            <person name="Courty P.E."/>
            <person name="Kohler A."/>
            <person name="Kuo A."/>
            <person name="LaButti K."/>
            <person name="Pangilinan J."/>
            <person name="Lipzen A."/>
            <person name="Riley R."/>
            <person name="Andreopoulos W."/>
            <person name="He G."/>
            <person name="Johnson J."/>
            <person name="Nolan M."/>
            <person name="Tritt A."/>
            <person name="Barry K.W."/>
            <person name="Grigoriev I.V."/>
            <person name="Nagy L.G."/>
            <person name="Hibbett D."/>
            <person name="Henrissat B."/>
            <person name="Matheny P.B."/>
            <person name="Labbe J."/>
            <person name="Martin F.M."/>
        </authorList>
    </citation>
    <scope>NUCLEOTIDE SEQUENCE</scope>
    <source>
        <strain evidence="1">FP105234-sp</strain>
    </source>
</reference>